<gene>
    <name evidence="13" type="primary">LOC108736415</name>
</gene>
<keyword evidence="3 10" id="KW-0175">Coiled coil</keyword>
<dbReference type="STRING" id="224129.A0A1W4WV06"/>
<feature type="compositionally biased region" description="Polar residues" evidence="11">
    <location>
        <begin position="297"/>
        <end position="308"/>
    </location>
</feature>
<evidence type="ECO:0000256" key="11">
    <source>
        <dbReference type="SAM" id="MobiDB-lite"/>
    </source>
</evidence>
<dbReference type="OrthoDB" id="568137at2759"/>
<evidence type="ECO:0000256" key="2">
    <source>
        <dbReference type="ARBA" id="ARBA00022490"/>
    </source>
</evidence>
<dbReference type="GeneID" id="108736415"/>
<evidence type="ECO:0000256" key="10">
    <source>
        <dbReference type="SAM" id="Coils"/>
    </source>
</evidence>
<comment type="subcellular location">
    <subcellularLocation>
        <location evidence="1">Cytoplasm</location>
        <location evidence="1">Cytoskeleton</location>
        <location evidence="1">Cilium basal body</location>
    </subcellularLocation>
</comment>
<keyword evidence="12" id="KW-1185">Reference proteome</keyword>
<dbReference type="PANTHER" id="PTHR22691:SF1">
    <property type="entry name" value="CENTROSOMAL PROTEIN CCDC61"/>
    <property type="match status" value="1"/>
</dbReference>
<evidence type="ECO:0000256" key="7">
    <source>
        <dbReference type="ARBA" id="ARBA00040683"/>
    </source>
</evidence>
<dbReference type="GO" id="GO:0036064">
    <property type="term" value="C:ciliary basal body"/>
    <property type="evidence" value="ECO:0007669"/>
    <property type="project" value="TreeGrafter"/>
</dbReference>
<keyword evidence="2" id="KW-0963">Cytoplasm</keyword>
<dbReference type="InParanoid" id="A0A1W4WV06"/>
<evidence type="ECO:0000313" key="12">
    <source>
        <dbReference type="Proteomes" id="UP000192223"/>
    </source>
</evidence>
<feature type="coiled-coil region" evidence="10">
    <location>
        <begin position="151"/>
        <end position="208"/>
    </location>
</feature>
<proteinExistence type="inferred from homology"/>
<feature type="compositionally biased region" description="Polar residues" evidence="11">
    <location>
        <begin position="330"/>
        <end position="339"/>
    </location>
</feature>
<evidence type="ECO:0000313" key="13">
    <source>
        <dbReference type="RefSeq" id="XP_018324332.1"/>
    </source>
</evidence>
<feature type="region of interest" description="Disordered" evidence="11">
    <location>
        <begin position="297"/>
        <end position="409"/>
    </location>
</feature>
<evidence type="ECO:0000256" key="6">
    <source>
        <dbReference type="ARBA" id="ARBA00038217"/>
    </source>
</evidence>
<evidence type="ECO:0000256" key="1">
    <source>
        <dbReference type="ARBA" id="ARBA00004120"/>
    </source>
</evidence>
<evidence type="ECO:0000256" key="8">
    <source>
        <dbReference type="ARBA" id="ARBA00041518"/>
    </source>
</evidence>
<sequence>MTDPNLFTNCNFQGRDYLVKMFATNTCLEILVTDKKTGEEWQCNYDNLFIENLTHKTGNYKQFDIFVTMIKSGLLKTSSSISLNLLTLEDLEAMRIKRLRSHLTCTHSTTCENQNRRYLIITYTVEFDRIHYPIPLEYCGAPDPVVLQATIHRLEEEILTLKQKKDNRLDNQKNFVLERRIDELNTENKELREEIRQLKKLNGKTQKNEVYMLQKAITNLEKSIMNERRSHHKLVEKLRTEKKYLIDEVEKLKNNEKILKSQLRKVSVSPSRMSVNGMGKFPVKKSESVQLIYQRSPTSIRRNYSHNQPIKVKPESPKYKRLDNLEKSNSRTISRARNVSSTTRMRSRSSSASSSLRSQLSPLKRPNTFQVKDFTYKDRTSRRSRSNSVSSVDSPGRKSANAKTMKRSMSNFQNNDLDFQILEERIEVLQKLLNENIKLQ</sequence>
<dbReference type="Proteomes" id="UP000192223">
    <property type="component" value="Unplaced"/>
</dbReference>
<evidence type="ECO:0000256" key="5">
    <source>
        <dbReference type="ARBA" id="ARBA00023273"/>
    </source>
</evidence>
<name>A0A1W4WV06_AGRPL</name>
<evidence type="ECO:0000256" key="9">
    <source>
        <dbReference type="ARBA" id="ARBA00042326"/>
    </source>
</evidence>
<keyword evidence="4" id="KW-0206">Cytoskeleton</keyword>
<dbReference type="CDD" id="cd22284">
    <property type="entry name" value="HD_CCDC61_N"/>
    <property type="match status" value="1"/>
</dbReference>
<dbReference type="InterPro" id="IPR049733">
    <property type="entry name" value="CCDC61_N"/>
</dbReference>
<accession>A0A1W4WV06</accession>
<dbReference type="KEGG" id="apln:108736415"/>
<organism evidence="12 13">
    <name type="scientific">Agrilus planipennis</name>
    <name type="common">Emerald ash borer</name>
    <name type="synonym">Agrilus marcopoli</name>
    <dbReference type="NCBI Taxonomy" id="224129"/>
    <lineage>
        <taxon>Eukaryota</taxon>
        <taxon>Metazoa</taxon>
        <taxon>Ecdysozoa</taxon>
        <taxon>Arthropoda</taxon>
        <taxon>Hexapoda</taxon>
        <taxon>Insecta</taxon>
        <taxon>Pterygota</taxon>
        <taxon>Neoptera</taxon>
        <taxon>Endopterygota</taxon>
        <taxon>Coleoptera</taxon>
        <taxon>Polyphaga</taxon>
        <taxon>Elateriformia</taxon>
        <taxon>Buprestoidea</taxon>
        <taxon>Buprestidae</taxon>
        <taxon>Agrilinae</taxon>
        <taxon>Agrilus</taxon>
    </lineage>
</organism>
<feature type="compositionally biased region" description="Low complexity" evidence="11">
    <location>
        <begin position="340"/>
        <end position="361"/>
    </location>
</feature>
<dbReference type="PANTHER" id="PTHR22691">
    <property type="entry name" value="YEAST SPT2-RELATED"/>
    <property type="match status" value="1"/>
</dbReference>
<dbReference type="RefSeq" id="XP_018324332.1">
    <property type="nucleotide sequence ID" value="XM_018468830.2"/>
</dbReference>
<keyword evidence="5" id="KW-0966">Cell projection</keyword>
<feature type="compositionally biased region" description="Basic and acidic residues" evidence="11">
    <location>
        <begin position="312"/>
        <end position="329"/>
    </location>
</feature>
<reference evidence="13" key="1">
    <citation type="submission" date="2025-08" db="UniProtKB">
        <authorList>
            <consortium name="RefSeq"/>
        </authorList>
    </citation>
    <scope>IDENTIFICATION</scope>
    <source>
        <tissue evidence="13">Entire body</tissue>
    </source>
</reference>
<protein>
    <recommendedName>
        <fullName evidence="7">Centrosomal protein CCDC61</fullName>
    </recommendedName>
    <alternativeName>
        <fullName evidence="8">Coiled-coil domain-containing protein 61</fullName>
    </alternativeName>
    <alternativeName>
        <fullName evidence="9">VFL3 homolog</fullName>
    </alternativeName>
</protein>
<evidence type="ECO:0000256" key="4">
    <source>
        <dbReference type="ARBA" id="ARBA00023212"/>
    </source>
</evidence>
<dbReference type="AlphaFoldDB" id="A0A1W4WV06"/>
<evidence type="ECO:0000256" key="3">
    <source>
        <dbReference type="ARBA" id="ARBA00023054"/>
    </source>
</evidence>
<comment type="similarity">
    <text evidence="6">Belongs to the CCDC61 family.</text>
</comment>